<feature type="chain" id="PRO_5021893399" evidence="2">
    <location>
        <begin position="25"/>
        <end position="191"/>
    </location>
</feature>
<accession>A0A553JP04</accession>
<organism evidence="4 5">
    <name type="scientific">Shewanella hanedai</name>
    <name type="common">Alteromonas hanedai</name>
    <dbReference type="NCBI Taxonomy" id="25"/>
    <lineage>
        <taxon>Bacteria</taxon>
        <taxon>Pseudomonadati</taxon>
        <taxon>Pseudomonadota</taxon>
        <taxon>Gammaproteobacteria</taxon>
        <taxon>Alteromonadales</taxon>
        <taxon>Shewanellaceae</taxon>
        <taxon>Shewanella</taxon>
    </lineage>
</organism>
<dbReference type="Gene3D" id="2.40.160.20">
    <property type="match status" value="1"/>
</dbReference>
<evidence type="ECO:0000256" key="1">
    <source>
        <dbReference type="ARBA" id="ARBA00022729"/>
    </source>
</evidence>
<dbReference type="AlphaFoldDB" id="A0A553JP04"/>
<evidence type="ECO:0000259" key="3">
    <source>
        <dbReference type="Pfam" id="PF13505"/>
    </source>
</evidence>
<keyword evidence="5" id="KW-1185">Reference proteome</keyword>
<dbReference type="InterPro" id="IPR011250">
    <property type="entry name" value="OMP/PagP_B-barrel"/>
</dbReference>
<sequence>MIKSIFMSLPLLASSLILSQSVNAEDSNHYIGGTLGYGFHDFETEKYGNANFSDSITFDLYYQYMINDHFGVEVGGMSGSGGAFSILSDIWNDVKGLSYRGLRTAAYAKLPLSASNSLYAKAGTAYQWIDYDVVLQDKERVSVSETDNGFYGAIGWEFRFRNGLALNAEYQHVPMRNLTLKSYNFGINYPF</sequence>
<evidence type="ECO:0000256" key="2">
    <source>
        <dbReference type="SAM" id="SignalP"/>
    </source>
</evidence>
<reference evidence="5" key="1">
    <citation type="submission" date="2019-07" db="EMBL/GenBank/DDBJ databases">
        <title>Shewanella sp. YLB-08 draft genomic sequence.</title>
        <authorList>
            <person name="Yu L."/>
        </authorList>
    </citation>
    <scope>NUCLEOTIDE SEQUENCE [LARGE SCALE GENOMIC DNA]</scope>
    <source>
        <strain evidence="5">JCM 20706</strain>
    </source>
</reference>
<dbReference type="Proteomes" id="UP000318126">
    <property type="component" value="Unassembled WGS sequence"/>
</dbReference>
<dbReference type="SUPFAM" id="SSF56925">
    <property type="entry name" value="OMPA-like"/>
    <property type="match status" value="1"/>
</dbReference>
<dbReference type="Pfam" id="PF13505">
    <property type="entry name" value="OMP_b-brl"/>
    <property type="match status" value="1"/>
</dbReference>
<dbReference type="RefSeq" id="WP_144040325.1">
    <property type="nucleotide sequence ID" value="NZ_BMPL01000012.1"/>
</dbReference>
<comment type="caution">
    <text evidence="4">The sequence shown here is derived from an EMBL/GenBank/DDBJ whole genome shotgun (WGS) entry which is preliminary data.</text>
</comment>
<keyword evidence="1 2" id="KW-0732">Signal</keyword>
<evidence type="ECO:0000313" key="4">
    <source>
        <dbReference type="EMBL" id="TRY14187.1"/>
    </source>
</evidence>
<name>A0A553JP04_SHEHA</name>
<proteinExistence type="predicted"/>
<feature type="signal peptide" evidence="2">
    <location>
        <begin position="1"/>
        <end position="24"/>
    </location>
</feature>
<protein>
    <submittedName>
        <fullName evidence="4">Porin family protein</fullName>
    </submittedName>
</protein>
<dbReference type="EMBL" id="VKGK01000012">
    <property type="protein sequence ID" value="TRY14187.1"/>
    <property type="molecule type" value="Genomic_DNA"/>
</dbReference>
<evidence type="ECO:0000313" key="5">
    <source>
        <dbReference type="Proteomes" id="UP000318126"/>
    </source>
</evidence>
<dbReference type="InterPro" id="IPR027385">
    <property type="entry name" value="Beta-barrel_OMP"/>
</dbReference>
<gene>
    <name evidence="4" type="ORF">FN961_11530</name>
</gene>
<feature type="domain" description="Outer membrane protein beta-barrel" evidence="3">
    <location>
        <begin position="12"/>
        <end position="191"/>
    </location>
</feature>
<dbReference type="OrthoDB" id="5823352at2"/>